<evidence type="ECO:0000313" key="2">
    <source>
        <dbReference type="Proteomes" id="UP000199702"/>
    </source>
</evidence>
<protein>
    <submittedName>
        <fullName evidence="1">Uncharacterized protein</fullName>
    </submittedName>
</protein>
<dbReference type="RefSeq" id="WP_091309395.1">
    <property type="nucleotide sequence ID" value="NZ_CBCSJU010000005.1"/>
</dbReference>
<dbReference type="STRING" id="402734.SAMN05660918_1122"/>
<name>A0A1H6RYG0_9FLAO</name>
<dbReference type="OrthoDB" id="1430900at2"/>
<gene>
    <name evidence="1" type="ORF">SAMN05660918_1122</name>
</gene>
<reference evidence="2" key="1">
    <citation type="submission" date="2016-10" db="EMBL/GenBank/DDBJ databases">
        <authorList>
            <person name="Varghese N."/>
            <person name="Submissions S."/>
        </authorList>
    </citation>
    <scope>NUCLEOTIDE SEQUENCE [LARGE SCALE GENOMIC DNA]</scope>
    <source>
        <strain evidence="2">DSM 17934</strain>
    </source>
</reference>
<dbReference type="AlphaFoldDB" id="A0A1H6RYG0"/>
<proteinExistence type="predicted"/>
<dbReference type="PROSITE" id="PS51257">
    <property type="entry name" value="PROKAR_LIPOPROTEIN"/>
    <property type="match status" value="1"/>
</dbReference>
<sequence length="301" mass="34112">MKYVFSIVVLFLFSCSSDNETENTNAEIQISGYKVTINSQSTDSSFPYVGQTIINGVVQNGKLMEVNEEFLLNGVSQGVSVNSSLTYQGSLLVSHMDHNSVDGSPRVRNYYYDSNSKLIGATRIVSAEELYYRFVYVSNDLIYFEKISLPYNDPNTQILRRYIAVFEGDDIVQAGRDYDLDGIMDNVNHFQYNNGNLVAVNNATQSLSFNHSDVINNMNVLNDNSYGKKNRRIVGIEAFPFDDFQGVLEYSKNLTNDELLEATYEVYPSNYYHLKSNSYVNGPPALNFNATITRTTEFFFN</sequence>
<evidence type="ECO:0000313" key="1">
    <source>
        <dbReference type="EMBL" id="SEI60711.1"/>
    </source>
</evidence>
<dbReference type="EMBL" id="FNYA01000002">
    <property type="protein sequence ID" value="SEI60711.1"/>
    <property type="molecule type" value="Genomic_DNA"/>
</dbReference>
<keyword evidence="2" id="KW-1185">Reference proteome</keyword>
<dbReference type="Proteomes" id="UP000199702">
    <property type="component" value="Unassembled WGS sequence"/>
</dbReference>
<organism evidence="1 2">
    <name type="scientific">Flavobacterium terrigena</name>
    <dbReference type="NCBI Taxonomy" id="402734"/>
    <lineage>
        <taxon>Bacteria</taxon>
        <taxon>Pseudomonadati</taxon>
        <taxon>Bacteroidota</taxon>
        <taxon>Flavobacteriia</taxon>
        <taxon>Flavobacteriales</taxon>
        <taxon>Flavobacteriaceae</taxon>
        <taxon>Flavobacterium</taxon>
    </lineage>
</organism>
<accession>A0A1H6RYG0</accession>